<dbReference type="Proteomes" id="UP001595816">
    <property type="component" value="Unassembled WGS sequence"/>
</dbReference>
<evidence type="ECO:0000259" key="2">
    <source>
        <dbReference type="Pfam" id="PF00085"/>
    </source>
</evidence>
<sequence length="305" mass="32174">MTDPRDPSRGQSIFTRGAVDLSALRSTAPQPDATAPPAGAAPDGGDTGVPRFAGANAPIDVTVQTFQRDVVEKSRTIPVILEFVAGGQYAGDPALEQFAADGSFVLARNDVRTDPQLAQALRIQALPTIFAFVDGQPIDGLPGQLPEAQLRQWLDAVLRASGAEVEIPEDPRLEEADGMLMMGDLDAAERAYQKILSETPRDAAAEAGLAQVGAAKRIQGHDPQAVLAAAQAAPDDLEAQLLAADLEALSGQAEDAYARLIGLVRRVFGDDREKVRQHLVSLFTIAGPDDPAVVTARRALASALY</sequence>
<dbReference type="InterPro" id="IPR036249">
    <property type="entry name" value="Thioredoxin-like_sf"/>
</dbReference>
<evidence type="ECO:0000256" key="1">
    <source>
        <dbReference type="SAM" id="MobiDB-lite"/>
    </source>
</evidence>
<dbReference type="Gene3D" id="3.40.30.10">
    <property type="entry name" value="Glutaredoxin"/>
    <property type="match status" value="1"/>
</dbReference>
<reference evidence="4" key="1">
    <citation type="journal article" date="2019" name="Int. J. Syst. Evol. Microbiol.">
        <title>The Global Catalogue of Microorganisms (GCM) 10K type strain sequencing project: providing services to taxonomists for standard genome sequencing and annotation.</title>
        <authorList>
            <consortium name="The Broad Institute Genomics Platform"/>
            <consortium name="The Broad Institute Genome Sequencing Center for Infectious Disease"/>
            <person name="Wu L."/>
            <person name="Ma J."/>
        </authorList>
    </citation>
    <scope>NUCLEOTIDE SEQUENCE [LARGE SCALE GENOMIC DNA]</scope>
    <source>
        <strain evidence="4">CGMCC 4.7289</strain>
    </source>
</reference>
<dbReference type="InterPro" id="IPR013766">
    <property type="entry name" value="Thioredoxin_domain"/>
</dbReference>
<dbReference type="RefSeq" id="WP_253757232.1">
    <property type="nucleotide sequence ID" value="NZ_JAMZDZ010000001.1"/>
</dbReference>
<proteinExistence type="predicted"/>
<feature type="region of interest" description="Disordered" evidence="1">
    <location>
        <begin position="23"/>
        <end position="53"/>
    </location>
</feature>
<evidence type="ECO:0000313" key="4">
    <source>
        <dbReference type="Proteomes" id="UP001595816"/>
    </source>
</evidence>
<protein>
    <submittedName>
        <fullName evidence="3">Tetratricopeptide repeat protein</fullName>
    </submittedName>
</protein>
<dbReference type="SUPFAM" id="SSF52833">
    <property type="entry name" value="Thioredoxin-like"/>
    <property type="match status" value="1"/>
</dbReference>
<evidence type="ECO:0000313" key="3">
    <source>
        <dbReference type="EMBL" id="MFC4130779.1"/>
    </source>
</evidence>
<dbReference type="Gene3D" id="1.25.40.10">
    <property type="entry name" value="Tetratricopeptide repeat domain"/>
    <property type="match status" value="1"/>
</dbReference>
<dbReference type="EMBL" id="JBHSAY010000005">
    <property type="protein sequence ID" value="MFC4130779.1"/>
    <property type="molecule type" value="Genomic_DNA"/>
</dbReference>
<dbReference type="Pfam" id="PF14561">
    <property type="entry name" value="TPR_20"/>
    <property type="match status" value="1"/>
</dbReference>
<comment type="caution">
    <text evidence="3">The sequence shown here is derived from an EMBL/GenBank/DDBJ whole genome shotgun (WGS) entry which is preliminary data.</text>
</comment>
<feature type="compositionally biased region" description="Low complexity" evidence="1">
    <location>
        <begin position="27"/>
        <end position="50"/>
    </location>
</feature>
<gene>
    <name evidence="3" type="ORF">ACFOZ4_09205</name>
</gene>
<dbReference type="Pfam" id="PF00085">
    <property type="entry name" value="Thioredoxin"/>
    <property type="match status" value="1"/>
</dbReference>
<name>A0ABV8LKI4_9ACTN</name>
<dbReference type="InterPro" id="IPR011990">
    <property type="entry name" value="TPR-like_helical_dom_sf"/>
</dbReference>
<accession>A0ABV8LKI4</accession>
<keyword evidence="4" id="KW-1185">Reference proteome</keyword>
<feature type="domain" description="Thioredoxin" evidence="2">
    <location>
        <begin position="61"/>
        <end position="155"/>
    </location>
</feature>
<organism evidence="3 4">
    <name type="scientific">Hamadaea flava</name>
    <dbReference type="NCBI Taxonomy" id="1742688"/>
    <lineage>
        <taxon>Bacteria</taxon>
        <taxon>Bacillati</taxon>
        <taxon>Actinomycetota</taxon>
        <taxon>Actinomycetes</taxon>
        <taxon>Micromonosporales</taxon>
        <taxon>Micromonosporaceae</taxon>
        <taxon>Hamadaea</taxon>
    </lineage>
</organism>